<evidence type="ECO:0000256" key="1">
    <source>
        <dbReference type="SAM" id="MobiDB-lite"/>
    </source>
</evidence>
<dbReference type="AlphaFoldDB" id="A0A2P0ZGX7"/>
<proteinExistence type="evidence at transcript level"/>
<feature type="region of interest" description="Disordered" evidence="1">
    <location>
        <begin position="1"/>
        <end position="81"/>
    </location>
</feature>
<evidence type="ECO:0000313" key="2">
    <source>
        <dbReference type="EMBL" id="AVH79722.1"/>
    </source>
</evidence>
<dbReference type="EMBL" id="MG280835">
    <property type="protein sequence ID" value="AVH79722.1"/>
    <property type="molecule type" value="mRNA"/>
</dbReference>
<organism evidence="2">
    <name type="scientific">Physcomitrium patens</name>
    <name type="common">Spreading-leaved earth moss</name>
    <name type="synonym">Physcomitrella patens</name>
    <dbReference type="NCBI Taxonomy" id="3218"/>
    <lineage>
        <taxon>Eukaryota</taxon>
        <taxon>Viridiplantae</taxon>
        <taxon>Streptophyta</taxon>
        <taxon>Embryophyta</taxon>
        <taxon>Bryophyta</taxon>
        <taxon>Bryophytina</taxon>
        <taxon>Bryopsida</taxon>
        <taxon>Funariidae</taxon>
        <taxon>Funariales</taxon>
        <taxon>Funariaceae</taxon>
        <taxon>Physcomitrium</taxon>
    </lineage>
</organism>
<accession>A0A2P0ZGX7</accession>
<sequence length="81" mass="8558">MEYDYGRSGHGSGGYEMGRPMYHSRQGSNVQGSYPRVGQSAGDALMNRGPPQAPLLSVPSFPCSTKSAEQGGAPELISVRV</sequence>
<protein>
    <submittedName>
        <fullName evidence="2">NOG1 splice variant 2</fullName>
    </submittedName>
</protein>
<reference evidence="2" key="1">
    <citation type="journal article" date="2018" name="Curr. Biol.">
        <title>Genetic Regulation of the 2D to 3D Growth Transition in the Moss Physcomitrella patens.</title>
        <authorList>
            <person name="Moody L.A."/>
            <person name="Kelly S."/>
            <person name="Rabbinowitsch E."/>
            <person name="Langdale J.A."/>
        </authorList>
    </citation>
    <scope>NUCLEOTIDE SEQUENCE</scope>
    <source>
        <strain evidence="2">Villersexel</strain>
    </source>
</reference>
<name>A0A2P0ZGX7_PHYPA</name>